<dbReference type="RefSeq" id="WP_301811784.1">
    <property type="nucleotide sequence ID" value="NZ_JAUJZH010000013.1"/>
</dbReference>
<dbReference type="SUPFAM" id="SSF56059">
    <property type="entry name" value="Glutathione synthetase ATP-binding domain-like"/>
    <property type="match status" value="1"/>
</dbReference>
<proteinExistence type="predicted"/>
<dbReference type="PANTHER" id="PTHR21621">
    <property type="entry name" value="RIBOSOMAL PROTEIN S6 MODIFICATION PROTEIN"/>
    <property type="match status" value="1"/>
</dbReference>
<dbReference type="EMBL" id="JAUKVY010000013">
    <property type="protein sequence ID" value="MDO1534286.1"/>
    <property type="molecule type" value="Genomic_DNA"/>
</dbReference>
<dbReference type="PANTHER" id="PTHR21621:SF0">
    <property type="entry name" value="BETA-CITRYLGLUTAMATE SYNTHASE B-RELATED"/>
    <property type="match status" value="1"/>
</dbReference>
<name>A0ABT8S5U3_9BURK</name>
<dbReference type="InterPro" id="IPR013651">
    <property type="entry name" value="ATP-grasp_RimK-type"/>
</dbReference>
<feature type="domain" description="ATP-grasp" evidence="2">
    <location>
        <begin position="129"/>
        <end position="302"/>
    </location>
</feature>
<keyword evidence="1" id="KW-0067">ATP-binding</keyword>
<dbReference type="PROSITE" id="PS50975">
    <property type="entry name" value="ATP_GRASP"/>
    <property type="match status" value="1"/>
</dbReference>
<evidence type="ECO:0000256" key="1">
    <source>
        <dbReference type="PROSITE-ProRule" id="PRU00409"/>
    </source>
</evidence>
<dbReference type="Proteomes" id="UP001169027">
    <property type="component" value="Unassembled WGS sequence"/>
</dbReference>
<dbReference type="Gene3D" id="3.30.470.20">
    <property type="entry name" value="ATP-grasp fold, B domain"/>
    <property type="match status" value="1"/>
</dbReference>
<evidence type="ECO:0000313" key="4">
    <source>
        <dbReference type="Proteomes" id="UP001169027"/>
    </source>
</evidence>
<evidence type="ECO:0000313" key="3">
    <source>
        <dbReference type="EMBL" id="MDO1534286.1"/>
    </source>
</evidence>
<evidence type="ECO:0000259" key="2">
    <source>
        <dbReference type="PROSITE" id="PS50975"/>
    </source>
</evidence>
<protein>
    <recommendedName>
        <fullName evidence="2">ATP-grasp domain-containing protein</fullName>
    </recommendedName>
</protein>
<sequence length="304" mass="32863">MSLRPSGPVLLWGSPLDLPIAAVCTALSRLGTPMFLVDQTRAGETSIDIEIDGVLGGWIQVGDQRCALDRIRSAYARPQDAVRADDTAPARLHAVAVDEALACWLELTPALVVNRLSAMGSNGSKPYQGALIAKAGFAVPDTLVTNDPDALRGFWRRHGSIVYKSCSGVRSIVSRLAADDADRLARLATCPTQFQEYVPGTDYRVHVIGDQIHGHAIDSEADDYRYAGSAGVRLQPWRVPDELRPRVRNLAASLGLVMAGIDLRRSAQGEWICFEVNPSPGFTFYDAEDDEPIARAVARLLTGG</sequence>
<accession>A0ABT8S5U3</accession>
<dbReference type="Pfam" id="PF08443">
    <property type="entry name" value="RimK"/>
    <property type="match status" value="1"/>
</dbReference>
<comment type="caution">
    <text evidence="3">The sequence shown here is derived from an EMBL/GenBank/DDBJ whole genome shotgun (WGS) entry which is preliminary data.</text>
</comment>
<organism evidence="3 4">
    <name type="scientific">Variovorax ginsengisoli</name>
    <dbReference type="NCBI Taxonomy" id="363844"/>
    <lineage>
        <taxon>Bacteria</taxon>
        <taxon>Pseudomonadati</taxon>
        <taxon>Pseudomonadota</taxon>
        <taxon>Betaproteobacteria</taxon>
        <taxon>Burkholderiales</taxon>
        <taxon>Comamonadaceae</taxon>
        <taxon>Variovorax</taxon>
    </lineage>
</organism>
<reference evidence="3" key="1">
    <citation type="submission" date="2023-06" db="EMBL/GenBank/DDBJ databases">
        <authorList>
            <person name="Jiang Y."/>
            <person name="Liu Q."/>
        </authorList>
    </citation>
    <scope>NUCLEOTIDE SEQUENCE</scope>
    <source>
        <strain evidence="3">CGMCC 1.12090</strain>
    </source>
</reference>
<keyword evidence="4" id="KW-1185">Reference proteome</keyword>
<dbReference type="InterPro" id="IPR011761">
    <property type="entry name" value="ATP-grasp"/>
</dbReference>
<keyword evidence="1" id="KW-0547">Nucleotide-binding</keyword>
<gene>
    <name evidence="3" type="ORF">Q2T77_18515</name>
</gene>